<keyword evidence="2" id="KW-0732">Signal</keyword>
<sequence>MNKLIYFVLLCVPICLNQVPPVACAYNPDILGSLENVRKAYPSLNLKNMLNLIEANNEFLKKEDLLDDKRAKRYTGVIPEVLVSNGVREDHEGLKDSENVRKFGLDAVQESPWLIFLLTGTDFPENPTEAHILQFLNFHPEKSNKYMTPRLGRDASGDNGSDSQRTRPPFAPRLGKKSLPFSPRLGRQMLSNFGDQ</sequence>
<evidence type="ECO:0000313" key="3">
    <source>
        <dbReference type="EMBL" id="AIY99907.1"/>
    </source>
</evidence>
<feature type="chain" id="PRO_5002038995" evidence="2">
    <location>
        <begin position="26"/>
        <end position="196"/>
    </location>
</feature>
<keyword evidence="3" id="KW-0527">Neuropeptide</keyword>
<dbReference type="VEuPathDB" id="VectorBase:PPAPM1_007154"/>
<accession>A0A0A7H770</accession>
<feature type="signal peptide" evidence="2">
    <location>
        <begin position="1"/>
        <end position="25"/>
    </location>
</feature>
<dbReference type="GO" id="GO:0007218">
    <property type="term" value="P:neuropeptide signaling pathway"/>
    <property type="evidence" value="ECO:0007669"/>
    <property type="project" value="UniProtKB-KW"/>
</dbReference>
<gene>
    <name evidence="3" type="primary">PBAN</name>
</gene>
<evidence type="ECO:0000256" key="2">
    <source>
        <dbReference type="SAM" id="SignalP"/>
    </source>
</evidence>
<evidence type="ECO:0000256" key="1">
    <source>
        <dbReference type="SAM" id="MobiDB-lite"/>
    </source>
</evidence>
<dbReference type="EMBL" id="KM407612">
    <property type="protein sequence ID" value="AIY99907.1"/>
    <property type="molecule type" value="mRNA"/>
</dbReference>
<name>A0A0A7H770_PHLPP</name>
<feature type="region of interest" description="Disordered" evidence="1">
    <location>
        <begin position="146"/>
        <end position="196"/>
    </location>
</feature>
<protein>
    <submittedName>
        <fullName evidence="3">Pheromone biosynthesis activating neuropeptide isoform 1</fullName>
    </submittedName>
</protein>
<dbReference type="AlphaFoldDB" id="A0A0A7H770"/>
<proteinExistence type="evidence at transcript level"/>
<organism evidence="3">
    <name type="scientific">Phlebotomus papatasi</name>
    <name type="common">Sandfly</name>
    <dbReference type="NCBI Taxonomy" id="29031"/>
    <lineage>
        <taxon>Eukaryota</taxon>
        <taxon>Metazoa</taxon>
        <taxon>Ecdysozoa</taxon>
        <taxon>Arthropoda</taxon>
        <taxon>Hexapoda</taxon>
        <taxon>Insecta</taxon>
        <taxon>Pterygota</taxon>
        <taxon>Neoptera</taxon>
        <taxon>Endopterygota</taxon>
        <taxon>Diptera</taxon>
        <taxon>Nematocera</taxon>
        <taxon>Psychodoidea</taxon>
        <taxon>Psychodidae</taxon>
        <taxon>Phlebotomus</taxon>
        <taxon>Phlebotomus</taxon>
    </lineage>
</organism>
<reference evidence="3" key="1">
    <citation type="submission" date="2014-08" db="EMBL/GenBank/DDBJ databases">
        <title>Identification and expression of the PBAN/pyrokinin gene in the sand fly Phlebotomus papatasi.</title>
        <authorList>
            <person name="Choi M.-Y."/>
            <person name="Sanscrainte N.D."/>
            <person name="Estep A.S."/>
            <person name="Vander Meer R.K."/>
            <person name="Becnel J.J."/>
        </authorList>
    </citation>
    <scope>NUCLEOTIDE SEQUENCE</scope>
</reference>